<protein>
    <submittedName>
        <fullName evidence="1">Uncharacterized protein</fullName>
    </submittedName>
</protein>
<keyword evidence="2" id="KW-1185">Reference proteome</keyword>
<name>A0A3S5CGJ7_9PLAT</name>
<sequence length="90" mass="10134">MTTTIVGHQPTPHRTYRTLWEPVNGSEQNMESSITRSQALLAVCTNYCPNPEYRRVRPFLLPTKSSFDGNGNPHSHLEKSLGYGAFGVVW</sequence>
<comment type="caution">
    <text evidence="1">The sequence shown here is derived from an EMBL/GenBank/DDBJ whole genome shotgun (WGS) entry which is preliminary data.</text>
</comment>
<organism evidence="1 2">
    <name type="scientific">Protopolystoma xenopodis</name>
    <dbReference type="NCBI Taxonomy" id="117903"/>
    <lineage>
        <taxon>Eukaryota</taxon>
        <taxon>Metazoa</taxon>
        <taxon>Spiralia</taxon>
        <taxon>Lophotrochozoa</taxon>
        <taxon>Platyhelminthes</taxon>
        <taxon>Monogenea</taxon>
        <taxon>Polyopisthocotylea</taxon>
        <taxon>Polystomatidea</taxon>
        <taxon>Polystomatidae</taxon>
        <taxon>Protopolystoma</taxon>
    </lineage>
</organism>
<evidence type="ECO:0000313" key="2">
    <source>
        <dbReference type="Proteomes" id="UP000784294"/>
    </source>
</evidence>
<dbReference type="EMBL" id="CAAALY010041451">
    <property type="protein sequence ID" value="VEL19409.1"/>
    <property type="molecule type" value="Genomic_DNA"/>
</dbReference>
<dbReference type="Proteomes" id="UP000784294">
    <property type="component" value="Unassembled WGS sequence"/>
</dbReference>
<dbReference type="AlphaFoldDB" id="A0A3S5CGJ7"/>
<proteinExistence type="predicted"/>
<accession>A0A3S5CGJ7</accession>
<evidence type="ECO:0000313" key="1">
    <source>
        <dbReference type="EMBL" id="VEL19409.1"/>
    </source>
</evidence>
<reference evidence="1" key="1">
    <citation type="submission" date="2018-11" db="EMBL/GenBank/DDBJ databases">
        <authorList>
            <consortium name="Pathogen Informatics"/>
        </authorList>
    </citation>
    <scope>NUCLEOTIDE SEQUENCE</scope>
</reference>
<gene>
    <name evidence="1" type="ORF">PXEA_LOCUS12849</name>
</gene>